<proteinExistence type="predicted"/>
<accession>A0ABV5II95</accession>
<evidence type="ECO:0000313" key="3">
    <source>
        <dbReference type="Proteomes" id="UP001589647"/>
    </source>
</evidence>
<comment type="caution">
    <text evidence="2">The sequence shown here is derived from an EMBL/GenBank/DDBJ whole genome shotgun (WGS) entry which is preliminary data.</text>
</comment>
<dbReference type="Proteomes" id="UP001589647">
    <property type="component" value="Unassembled WGS sequence"/>
</dbReference>
<evidence type="ECO:0008006" key="4">
    <source>
        <dbReference type="Google" id="ProtNLM"/>
    </source>
</evidence>
<dbReference type="InterPro" id="IPR036379">
    <property type="entry name" value="A-amylase_inhib_sf"/>
</dbReference>
<reference evidence="2 3" key="1">
    <citation type="submission" date="2024-09" db="EMBL/GenBank/DDBJ databases">
        <authorList>
            <person name="Sun Q."/>
            <person name="Mori K."/>
        </authorList>
    </citation>
    <scope>NUCLEOTIDE SEQUENCE [LARGE SCALE GENOMIC DNA]</scope>
    <source>
        <strain evidence="2 3">CCM 3426</strain>
    </source>
</reference>
<dbReference type="RefSeq" id="WP_189648982.1">
    <property type="nucleotide sequence ID" value="NZ_BMRC01000008.1"/>
</dbReference>
<evidence type="ECO:0000256" key="1">
    <source>
        <dbReference type="SAM" id="SignalP"/>
    </source>
</evidence>
<feature type="signal peptide" evidence="1">
    <location>
        <begin position="1"/>
        <end position="24"/>
    </location>
</feature>
<organism evidence="2 3">
    <name type="scientific">Nonomuraea spiralis</name>
    <dbReference type="NCBI Taxonomy" id="46182"/>
    <lineage>
        <taxon>Bacteria</taxon>
        <taxon>Bacillati</taxon>
        <taxon>Actinomycetota</taxon>
        <taxon>Actinomycetes</taxon>
        <taxon>Streptosporangiales</taxon>
        <taxon>Streptosporangiaceae</taxon>
        <taxon>Nonomuraea</taxon>
    </lineage>
</organism>
<feature type="chain" id="PRO_5046476248" description="Secreted protein" evidence="1">
    <location>
        <begin position="25"/>
        <end position="108"/>
    </location>
</feature>
<dbReference type="EMBL" id="JBHMEI010000016">
    <property type="protein sequence ID" value="MFB9204211.1"/>
    <property type="molecule type" value="Genomic_DNA"/>
</dbReference>
<sequence length="108" mass="11287">MTSIIRTSLAGITLAGITSLGLIAAGPAPAGASTSTTLGNVPGCVAVWRTTGWVRQTGHARNDCGSRIRMRIDWAFGPDGSCRTVDPGRTLTSRVPKAPRRFNGAVYC</sequence>
<keyword evidence="3" id="KW-1185">Reference proteome</keyword>
<protein>
    <recommendedName>
        <fullName evidence="4">Secreted protein</fullName>
    </recommendedName>
</protein>
<dbReference type="Gene3D" id="2.60.40.20">
    <property type="entry name" value="Alpha-amylase inhibitor"/>
    <property type="match status" value="1"/>
</dbReference>
<gene>
    <name evidence="2" type="ORF">ACFFV7_23665</name>
</gene>
<name>A0ABV5II95_9ACTN</name>
<evidence type="ECO:0000313" key="2">
    <source>
        <dbReference type="EMBL" id="MFB9204211.1"/>
    </source>
</evidence>
<dbReference type="SUPFAM" id="SSF49498">
    <property type="entry name" value="alpha-Amylase inhibitor tendamistat"/>
    <property type="match status" value="1"/>
</dbReference>
<keyword evidence="1" id="KW-0732">Signal</keyword>